<proteinExistence type="predicted"/>
<keyword evidence="1" id="KW-1133">Transmembrane helix</keyword>
<dbReference type="RefSeq" id="WP_091572092.1">
    <property type="nucleotide sequence ID" value="NZ_FMZA01000019.1"/>
</dbReference>
<dbReference type="NCBIfam" id="TIGR02893">
    <property type="entry name" value="spore_yabQ"/>
    <property type="match status" value="1"/>
</dbReference>
<protein>
    <submittedName>
        <fullName evidence="2">Spore cortex biosynthesis protein YabQ</fullName>
    </submittedName>
</protein>
<evidence type="ECO:0000256" key="1">
    <source>
        <dbReference type="SAM" id="Phobius"/>
    </source>
</evidence>
<organism evidence="2 3">
    <name type="scientific">Melghirimyces thermohalophilus</name>
    <dbReference type="NCBI Taxonomy" id="1236220"/>
    <lineage>
        <taxon>Bacteria</taxon>
        <taxon>Bacillati</taxon>
        <taxon>Bacillota</taxon>
        <taxon>Bacilli</taxon>
        <taxon>Bacillales</taxon>
        <taxon>Thermoactinomycetaceae</taxon>
        <taxon>Melghirimyces</taxon>
    </lineage>
</organism>
<name>A0A1G6Q1T3_9BACL</name>
<keyword evidence="3" id="KW-1185">Reference proteome</keyword>
<dbReference type="STRING" id="1236220.SAMN04488112_11944"/>
<evidence type="ECO:0000313" key="3">
    <source>
        <dbReference type="Proteomes" id="UP000199387"/>
    </source>
</evidence>
<gene>
    <name evidence="2" type="ORF">SAMN04488112_11944</name>
</gene>
<sequence length="194" mass="22965">MTLHTQWVTMALMLGSGCLMGMMLDLYRILTRRFRLGGWAVSLIDLLYWVVAAGLVFSLLMWSNWGEFRFYILVAILAGWITYYTWFSPGVSRGMEWGVEAVFQTFRFCLRVLRLLIWVPLMWLGVLLTRIVQLIYKGLKRILRLPLSLFAPLGRRLKSWGNRLLRPVDPFLRPLIRGVDKIRRWWRGRDREDP</sequence>
<dbReference type="EMBL" id="FMZA01000019">
    <property type="protein sequence ID" value="SDC86323.1"/>
    <property type="molecule type" value="Genomic_DNA"/>
</dbReference>
<keyword evidence="1" id="KW-0812">Transmembrane</keyword>
<feature type="transmembrane region" description="Helical" evidence="1">
    <location>
        <begin position="39"/>
        <end position="62"/>
    </location>
</feature>
<feature type="transmembrane region" description="Helical" evidence="1">
    <location>
        <begin position="6"/>
        <end position="27"/>
    </location>
</feature>
<feature type="transmembrane region" description="Helical" evidence="1">
    <location>
        <begin position="68"/>
        <end position="87"/>
    </location>
</feature>
<dbReference type="AlphaFoldDB" id="A0A1G6Q1T3"/>
<feature type="transmembrane region" description="Helical" evidence="1">
    <location>
        <begin position="115"/>
        <end position="136"/>
    </location>
</feature>
<dbReference type="Proteomes" id="UP000199387">
    <property type="component" value="Unassembled WGS sequence"/>
</dbReference>
<dbReference type="InterPro" id="IPR019074">
    <property type="entry name" value="YabQ"/>
</dbReference>
<dbReference type="Pfam" id="PF09578">
    <property type="entry name" value="Spore_YabQ"/>
    <property type="match status" value="1"/>
</dbReference>
<accession>A0A1G6Q1T3</accession>
<evidence type="ECO:0000313" key="2">
    <source>
        <dbReference type="EMBL" id="SDC86323.1"/>
    </source>
</evidence>
<dbReference type="OrthoDB" id="1653819at2"/>
<keyword evidence="1" id="KW-0472">Membrane</keyword>
<reference evidence="2 3" key="1">
    <citation type="submission" date="2016-10" db="EMBL/GenBank/DDBJ databases">
        <authorList>
            <person name="de Groot N.N."/>
        </authorList>
    </citation>
    <scope>NUCLEOTIDE SEQUENCE [LARGE SCALE GENOMIC DNA]</scope>
    <source>
        <strain evidence="2 3">DSM 45514</strain>
    </source>
</reference>